<dbReference type="InterPro" id="IPR001750">
    <property type="entry name" value="ND/Mrp_TM"/>
</dbReference>
<keyword evidence="5" id="KW-0520">NAD</keyword>
<comment type="subcellular location">
    <subcellularLocation>
        <location evidence="5">Cell membrane</location>
        <topology evidence="5">Multi-pass membrane protein</topology>
    </subcellularLocation>
    <subcellularLocation>
        <location evidence="1">Endomembrane system</location>
        <topology evidence="1">Multi-pass membrane protein</topology>
    </subcellularLocation>
    <subcellularLocation>
        <location evidence="6">Membrane</location>
        <topology evidence="6">Multi-pass membrane protein</topology>
    </subcellularLocation>
</comment>
<comment type="function">
    <text evidence="5">NDH-1 shuttles electrons from NADH, via FMN and iron-sulfur (Fe-S) centers, to quinones in the respiratory chain. The immediate electron acceptor for the enzyme in this species is believed to be a menaquinone. Couples the redox reaction to proton translocation (for every two electrons transferred, four hydrogen ions are translocated across the cytoplasmic membrane), and thus conserves the redox energy in a proton gradient.</text>
</comment>
<evidence type="ECO:0000256" key="2">
    <source>
        <dbReference type="ARBA" id="ARBA00022692"/>
    </source>
</evidence>
<feature type="transmembrane region" description="Helical" evidence="5">
    <location>
        <begin position="388"/>
        <end position="412"/>
    </location>
</feature>
<feature type="transmembrane region" description="Helical" evidence="5">
    <location>
        <begin position="49"/>
        <end position="68"/>
    </location>
</feature>
<dbReference type="NCBIfam" id="TIGR01770">
    <property type="entry name" value="NDH_I_N"/>
    <property type="match status" value="1"/>
</dbReference>
<keyword evidence="5" id="KW-1278">Translocase</keyword>
<feature type="transmembrane region" description="Helical" evidence="5">
    <location>
        <begin position="322"/>
        <end position="340"/>
    </location>
</feature>
<dbReference type="EC" id="7.1.1.-" evidence="5"/>
<accession>R9GWR8</accession>
<feature type="transmembrane region" description="Helical" evidence="5">
    <location>
        <begin position="476"/>
        <end position="494"/>
    </location>
</feature>
<evidence type="ECO:0000259" key="7">
    <source>
        <dbReference type="Pfam" id="PF00361"/>
    </source>
</evidence>
<dbReference type="eggNOG" id="COG1007">
    <property type="taxonomic scope" value="Bacteria"/>
</dbReference>
<keyword evidence="3 5" id="KW-1133">Transmembrane helix</keyword>
<comment type="catalytic activity">
    <reaction evidence="5">
        <text>a quinone + NADH + 5 H(+)(in) = a quinol + NAD(+) + 4 H(+)(out)</text>
        <dbReference type="Rhea" id="RHEA:57888"/>
        <dbReference type="ChEBI" id="CHEBI:15378"/>
        <dbReference type="ChEBI" id="CHEBI:24646"/>
        <dbReference type="ChEBI" id="CHEBI:57540"/>
        <dbReference type="ChEBI" id="CHEBI:57945"/>
        <dbReference type="ChEBI" id="CHEBI:132124"/>
    </reaction>
</comment>
<keyword evidence="5" id="KW-0813">Transport</keyword>
<dbReference type="STRING" id="1150600.ADIARSV_0583"/>
<feature type="transmembrane region" description="Helical" evidence="5">
    <location>
        <begin position="119"/>
        <end position="138"/>
    </location>
</feature>
<keyword evidence="9" id="KW-1185">Reference proteome</keyword>
<proteinExistence type="inferred from homology"/>
<dbReference type="PATRIC" id="fig|1150600.3.peg.573"/>
<evidence type="ECO:0000256" key="6">
    <source>
        <dbReference type="RuleBase" id="RU000320"/>
    </source>
</evidence>
<dbReference type="GO" id="GO:0042773">
    <property type="term" value="P:ATP synthesis coupled electron transport"/>
    <property type="evidence" value="ECO:0007669"/>
    <property type="project" value="InterPro"/>
</dbReference>
<dbReference type="RefSeq" id="WP_016193832.1">
    <property type="nucleotide sequence ID" value="NZ_AQPN01000021.1"/>
</dbReference>
<comment type="similarity">
    <text evidence="5">Belongs to the complex I subunit 2 family.</text>
</comment>
<comment type="subunit">
    <text evidence="5">NDH-1 is composed of 14 different subunits. Subunits NuoA, H, J, K, L, M, N constitute the membrane sector of the complex.</text>
</comment>
<feature type="transmembrane region" description="Helical" evidence="5">
    <location>
        <begin position="177"/>
        <end position="199"/>
    </location>
</feature>
<keyword evidence="8" id="KW-0830">Ubiquinone</keyword>
<feature type="transmembrane region" description="Helical" evidence="5">
    <location>
        <begin position="88"/>
        <end position="107"/>
    </location>
</feature>
<evidence type="ECO:0000256" key="1">
    <source>
        <dbReference type="ARBA" id="ARBA00004127"/>
    </source>
</evidence>
<dbReference type="InterPro" id="IPR010096">
    <property type="entry name" value="NADH-Q_OxRdtase_suN/2"/>
</dbReference>
<keyword evidence="4 5" id="KW-0472">Membrane</keyword>
<feature type="transmembrane region" description="Helical" evidence="5">
    <location>
        <begin position="144"/>
        <end position="165"/>
    </location>
</feature>
<evidence type="ECO:0000256" key="3">
    <source>
        <dbReference type="ARBA" id="ARBA00022989"/>
    </source>
</evidence>
<dbReference type="EMBL" id="AQPN01000021">
    <property type="protein sequence ID" value="EOR96252.1"/>
    <property type="molecule type" value="Genomic_DNA"/>
</dbReference>
<feature type="domain" description="NADH:quinone oxidoreductase/Mrp antiporter transmembrane" evidence="7">
    <location>
        <begin position="140"/>
        <end position="428"/>
    </location>
</feature>
<dbReference type="GO" id="GO:0012505">
    <property type="term" value="C:endomembrane system"/>
    <property type="evidence" value="ECO:0007669"/>
    <property type="project" value="UniProtKB-SubCell"/>
</dbReference>
<reference evidence="8 9" key="1">
    <citation type="journal article" date="2013" name="Genome Announc.">
        <title>Draft Genome Sequence of Arcticibacter svalbardensis Strain MN12-7T, a Member of the Family Sphingobacteriaceae Isolated from an Arctic Soil Sample.</title>
        <authorList>
            <person name="Shivaji S."/>
            <person name="Ara S."/>
            <person name="Prasad S."/>
            <person name="Manasa B.P."/>
            <person name="Begum Z."/>
            <person name="Singh A."/>
            <person name="Kumar Pinnaka A."/>
        </authorList>
    </citation>
    <scope>NUCLEOTIDE SEQUENCE [LARGE SCALE GENOMIC DNA]</scope>
    <source>
        <strain evidence="8 9">MN12-7</strain>
    </source>
</reference>
<keyword evidence="8" id="KW-0560">Oxidoreductase</keyword>
<sequence length="499" mass="54711">MNEFTSVLPELIKNITTGMPHFLPEIVLIITFIVVILTDLFYPGKKSVHTYILVLTGIVISAFFTILQYQSSVNGISVFNDTLKIDRIGIIFKLLFSAVVILYALFIKGNTRMQNHTKGIGDLYMLLPGALLGLNLMAMASSLLMVYLSIEMVSLVSYLMVGYVSDGEKQSEAAMKYALFGGVCSAIMLYGMSLLYAFTGTLSLSDPQFMIRLAEMPQSVAAIAIILVLVGIGFKLAFVPLHFWSPDVYEGAPIPVTAFLSTGPKMAGFAVLIRFMEPFHTASNTSQGTPVFDFVAILSVIAISSMIVGNFAAIWQNNMKRMLAYSSIGHTGLILMAIIVNSNDGIKAMLFYLMMYSIANMAAFMIAGKIEERTGIINISSYKGLGKVYPLEMVCFVIILMSLTGLPPLAGFMGKVLIFSAAIESYSASNSLWMLSLLIVAALTTVVSLFYYFKIPLNAFLRQSDEVFIVKVKRDALSYISLILTLLLILWGIMPGLLI</sequence>
<feature type="transmembrane region" description="Helical" evidence="5">
    <location>
        <begin position="295"/>
        <end position="315"/>
    </location>
</feature>
<dbReference type="HAMAP" id="MF_00445">
    <property type="entry name" value="NDH1_NuoN_1"/>
    <property type="match status" value="1"/>
</dbReference>
<dbReference type="GO" id="GO:0048038">
    <property type="term" value="F:quinone binding"/>
    <property type="evidence" value="ECO:0007669"/>
    <property type="project" value="UniProtKB-KW"/>
</dbReference>
<dbReference type="GO" id="GO:0050136">
    <property type="term" value="F:NADH dehydrogenase (quinone) (non-electrogenic) activity"/>
    <property type="evidence" value="ECO:0007669"/>
    <property type="project" value="UniProtKB-UniRule"/>
</dbReference>
<dbReference type="OrthoDB" id="9811718at2"/>
<dbReference type="AlphaFoldDB" id="R9GWR8"/>
<dbReference type="PANTHER" id="PTHR22773">
    <property type="entry name" value="NADH DEHYDROGENASE"/>
    <property type="match status" value="1"/>
</dbReference>
<keyword evidence="5" id="KW-1003">Cell membrane</keyword>
<dbReference type="Proteomes" id="UP000014174">
    <property type="component" value="Unassembled WGS sequence"/>
</dbReference>
<evidence type="ECO:0000313" key="9">
    <source>
        <dbReference type="Proteomes" id="UP000014174"/>
    </source>
</evidence>
<feature type="transmembrane region" description="Helical" evidence="5">
    <location>
        <begin position="432"/>
        <end position="455"/>
    </location>
</feature>
<evidence type="ECO:0000256" key="4">
    <source>
        <dbReference type="ARBA" id="ARBA00023136"/>
    </source>
</evidence>
<keyword evidence="5" id="KW-0874">Quinone</keyword>
<feature type="transmembrane region" description="Helical" evidence="5">
    <location>
        <begin position="22"/>
        <end position="42"/>
    </location>
</feature>
<feature type="transmembrane region" description="Helical" evidence="5">
    <location>
        <begin position="346"/>
        <end position="367"/>
    </location>
</feature>
<keyword evidence="2 5" id="KW-0812">Transmembrane</keyword>
<name>R9GWR8_9SPHI</name>
<protein>
    <recommendedName>
        <fullName evidence="5">NADH-quinone oxidoreductase subunit N</fullName>
        <ecNumber evidence="5">7.1.1.-</ecNumber>
    </recommendedName>
    <alternativeName>
        <fullName evidence="5">NADH dehydrogenase I subunit N</fullName>
    </alternativeName>
    <alternativeName>
        <fullName evidence="5">NDH-1 subunit N</fullName>
    </alternativeName>
</protein>
<dbReference type="GO" id="GO:0008137">
    <property type="term" value="F:NADH dehydrogenase (ubiquinone) activity"/>
    <property type="evidence" value="ECO:0007669"/>
    <property type="project" value="InterPro"/>
</dbReference>
<evidence type="ECO:0000313" key="8">
    <source>
        <dbReference type="EMBL" id="EOR96252.1"/>
    </source>
</evidence>
<feature type="transmembrane region" description="Helical" evidence="5">
    <location>
        <begin position="256"/>
        <end position="275"/>
    </location>
</feature>
<dbReference type="Pfam" id="PF00361">
    <property type="entry name" value="Proton_antipo_M"/>
    <property type="match status" value="1"/>
</dbReference>
<feature type="transmembrane region" description="Helical" evidence="5">
    <location>
        <begin position="219"/>
        <end position="244"/>
    </location>
</feature>
<comment type="caution">
    <text evidence="8">The sequence shown here is derived from an EMBL/GenBank/DDBJ whole genome shotgun (WGS) entry which is preliminary data.</text>
</comment>
<dbReference type="GO" id="GO:0005886">
    <property type="term" value="C:plasma membrane"/>
    <property type="evidence" value="ECO:0007669"/>
    <property type="project" value="UniProtKB-SubCell"/>
</dbReference>
<organism evidence="8 9">
    <name type="scientific">Arcticibacter svalbardensis MN12-7</name>
    <dbReference type="NCBI Taxonomy" id="1150600"/>
    <lineage>
        <taxon>Bacteria</taxon>
        <taxon>Pseudomonadati</taxon>
        <taxon>Bacteroidota</taxon>
        <taxon>Sphingobacteriia</taxon>
        <taxon>Sphingobacteriales</taxon>
        <taxon>Sphingobacteriaceae</taxon>
        <taxon>Arcticibacter</taxon>
    </lineage>
</organism>
<gene>
    <name evidence="5" type="primary">nuoN</name>
    <name evidence="8" type="ORF">ADIARSV_0583</name>
</gene>
<evidence type="ECO:0000256" key="5">
    <source>
        <dbReference type="HAMAP-Rule" id="MF_00445"/>
    </source>
</evidence>